<dbReference type="OrthoDB" id="6500128at2759"/>
<evidence type="ECO:0000256" key="3">
    <source>
        <dbReference type="ARBA" id="ARBA00022448"/>
    </source>
</evidence>
<dbReference type="EMBL" id="AZGY01000010">
    <property type="protein sequence ID" value="KZZ94910.1"/>
    <property type="molecule type" value="Genomic_DNA"/>
</dbReference>
<evidence type="ECO:0000259" key="13">
    <source>
        <dbReference type="PROSITE" id="PS50929"/>
    </source>
</evidence>
<evidence type="ECO:0000256" key="7">
    <source>
        <dbReference type="ARBA" id="ARBA00022840"/>
    </source>
</evidence>
<evidence type="ECO:0000256" key="10">
    <source>
        <dbReference type="SAM" id="MobiDB-lite"/>
    </source>
</evidence>
<dbReference type="FunFam" id="3.40.50.300:FF:000913">
    <property type="entry name" value="ABC multidrug transporter SitT"/>
    <property type="match status" value="1"/>
</dbReference>
<dbReference type="CDD" id="cd18578">
    <property type="entry name" value="ABC_6TM_Pgp_ABCB1_D2_like"/>
    <property type="match status" value="1"/>
</dbReference>
<evidence type="ECO:0000256" key="5">
    <source>
        <dbReference type="ARBA" id="ARBA00022737"/>
    </source>
</evidence>
<feature type="transmembrane region" description="Helical" evidence="11">
    <location>
        <begin position="288"/>
        <end position="313"/>
    </location>
</feature>
<reference evidence="14 15" key="1">
    <citation type="journal article" date="2016" name="Genome Biol. Evol.">
        <title>Divergent and convergent evolution of fungal pathogenicity.</title>
        <authorList>
            <person name="Shang Y."/>
            <person name="Xiao G."/>
            <person name="Zheng P."/>
            <person name="Cen K."/>
            <person name="Zhan S."/>
            <person name="Wang C."/>
        </authorList>
    </citation>
    <scope>NUCLEOTIDE SEQUENCE [LARGE SCALE GENOMIC DNA]</scope>
    <source>
        <strain evidence="14 15">RCEF 2490</strain>
    </source>
</reference>
<dbReference type="PANTHER" id="PTHR43394">
    <property type="entry name" value="ATP-DEPENDENT PERMEASE MDL1, MITOCHONDRIAL"/>
    <property type="match status" value="1"/>
</dbReference>
<feature type="region of interest" description="Disordered" evidence="10">
    <location>
        <begin position="1"/>
        <end position="26"/>
    </location>
</feature>
<feature type="transmembrane region" description="Helical" evidence="11">
    <location>
        <begin position="333"/>
        <end position="357"/>
    </location>
</feature>
<evidence type="ECO:0000259" key="12">
    <source>
        <dbReference type="PROSITE" id="PS50893"/>
    </source>
</evidence>
<dbReference type="SUPFAM" id="SSF52540">
    <property type="entry name" value="P-loop containing nucleoside triphosphate hydrolases"/>
    <property type="match status" value="2"/>
</dbReference>
<keyword evidence="7" id="KW-0067">ATP-binding</keyword>
<keyword evidence="9 11" id="KW-0472">Membrane</keyword>
<dbReference type="GO" id="GO:0016887">
    <property type="term" value="F:ATP hydrolysis activity"/>
    <property type="evidence" value="ECO:0007669"/>
    <property type="project" value="InterPro"/>
</dbReference>
<sequence>MAAQEKVNGTELAQSTEPQPETAKPPAVAIVPPQTRRKFFSYFQLLFYANPTWIDVSLLIFGTLCACGAGVPFPLMGVLFGQVLDNLNEATCDVRSSRGTGQIQSDVNRKILLLVYIAIANFIVIYLYIVSWSIFSRRLEARIRDRYFQTLLRKDAAFYDKRQAGELTSRLNADIQIIQAGTSEKVGICIAVTSFFLSSYAVAFSRDHILAAILLSLIPAFFLMVAVSSVFTQKYTSRMSDAIAAASSIAQEALSHISVVHAFGAGPRLEARFASSMMSAKKEGIKKAVTAALQAGTLYFIAFAANGLAFWQGSRRIADGVETGGDGASVGRTYTVIFLLVDACVILGSIAPLLPIIGAASASFQKLQADMETHSAIDSQSDSGEKLPTSIDGSVEFRGVSFAYASRPDRTVLKNVSFNCPAGKHTALVGLSGSGKSTVAGLTSRIYDPTEGTVALDDHDLRNLNVKNLRSFMSLVQQEPSLLDRSILENIALGIVNSPWPAHERFRSVVLGPELASLARDLRSGGQLSSLAESFGQDMVDLVQLIRDAASLADASSFIDGLQSGYGTEVGVGGKLVSGGQRQRIALARALVRDPKILILDEATASLDSASEHRIQLALESVTKGRTVIAIAHRLSTIKNADNIIVMTNGEVVEQGSHLQLMALNGSYAGMVRLQNIESSRSEDAPSITSTALSDPETTVVEKDSLLEEKIAKATTPETPVEAAGQQEVVSRDATAFDQNKTGCRVIKDLSRMVRPNLAWLLLAVAAGTIVGAAYTGSGLIFGHTVGRLSPCNPPNDIRQAGSFFGGMFLMLAFVELLANSTSWSSFGYVSEKLLYKIRVLCFRSLYEQGLDWHEAGGRTPASLLSIITADAAAIGGFSGSIIGTCFSIIVNFVVAITVSHILAWKIAIVCLVTVPILLGSGILQLRALTRFERKHAAAFSDAIGITVEAVNAFKTVTSLSVEQEVLGNYRRTLKVPQKAMPAGTAWANIWFAISYGTSNLIYAFVYWWGSTRITNGEYGPTEFFTILVSMLVSAQLWGNMFSLAPEVSRAREAGSRILSLVDRGSSKDLGRKDSELLALPAEEKDVEAVADAGLKSGSTNHGATVTFRDVSFSYPARPHVPIVQNMSFTIQSGQFCGLVGPSGAGKSTILSLVQRMYKPSGGTVEINGFDICSREGTDFRDCIAVVPQDCALFDGSIKFNVGLGARPHQTASDEEIEEACRLANMHDTITALPDGYNTECGPNGSRLSGGQRQRLAIARALVRKPQLLLLDESTSALDAESEKALQEGLERAARGITVIAITHRLHTVRKADVIFVVEGGRVIEKGRHEELVERSESYRVNALQQMLGS</sequence>
<dbReference type="PROSITE" id="PS50929">
    <property type="entry name" value="ABC_TM1F"/>
    <property type="match status" value="2"/>
</dbReference>
<dbReference type="PROSITE" id="PS50893">
    <property type="entry name" value="ABC_TRANSPORTER_2"/>
    <property type="match status" value="2"/>
</dbReference>
<dbReference type="GO" id="GO:0090374">
    <property type="term" value="P:oligopeptide export from mitochondrion"/>
    <property type="evidence" value="ECO:0007669"/>
    <property type="project" value="TreeGrafter"/>
</dbReference>
<evidence type="ECO:0000256" key="2">
    <source>
        <dbReference type="ARBA" id="ARBA00007577"/>
    </source>
</evidence>
<dbReference type="Gene3D" id="3.40.50.300">
    <property type="entry name" value="P-loop containing nucleotide triphosphate hydrolases"/>
    <property type="match status" value="2"/>
</dbReference>
<dbReference type="Proteomes" id="UP000078544">
    <property type="component" value="Unassembled WGS sequence"/>
</dbReference>
<dbReference type="GO" id="GO:0005524">
    <property type="term" value="F:ATP binding"/>
    <property type="evidence" value="ECO:0007669"/>
    <property type="project" value="UniProtKB-KW"/>
</dbReference>
<evidence type="ECO:0000256" key="6">
    <source>
        <dbReference type="ARBA" id="ARBA00022741"/>
    </source>
</evidence>
<dbReference type="InterPro" id="IPR003593">
    <property type="entry name" value="AAA+_ATPase"/>
</dbReference>
<dbReference type="InterPro" id="IPR039421">
    <property type="entry name" value="Type_1_exporter"/>
</dbReference>
<feature type="domain" description="ABC transmembrane type-1" evidence="13">
    <location>
        <begin position="60"/>
        <end position="359"/>
    </location>
</feature>
<feature type="transmembrane region" description="Helical" evidence="11">
    <location>
        <begin position="801"/>
        <end position="819"/>
    </location>
</feature>
<dbReference type="STRING" id="1081109.A0A166P7V1"/>
<comment type="similarity">
    <text evidence="2">Belongs to the ABC transporter superfamily. ABCB family. Multidrug resistance exporter (TC 3.A.1.201) subfamily.</text>
</comment>
<feature type="domain" description="ABC transporter" evidence="12">
    <location>
        <begin position="1106"/>
        <end position="1345"/>
    </location>
</feature>
<dbReference type="SMART" id="SM00382">
    <property type="entry name" value="AAA"/>
    <property type="match status" value="2"/>
</dbReference>
<accession>A0A166P7V1</accession>
<keyword evidence="4 11" id="KW-0812">Transmembrane</keyword>
<feature type="transmembrane region" description="Helical" evidence="11">
    <location>
        <begin position="758"/>
        <end position="781"/>
    </location>
</feature>
<organism evidence="14 15">
    <name type="scientific">Moelleriella libera RCEF 2490</name>
    <dbReference type="NCBI Taxonomy" id="1081109"/>
    <lineage>
        <taxon>Eukaryota</taxon>
        <taxon>Fungi</taxon>
        <taxon>Dikarya</taxon>
        <taxon>Ascomycota</taxon>
        <taxon>Pezizomycotina</taxon>
        <taxon>Sordariomycetes</taxon>
        <taxon>Hypocreomycetidae</taxon>
        <taxon>Hypocreales</taxon>
        <taxon>Clavicipitaceae</taxon>
        <taxon>Moelleriella</taxon>
    </lineage>
</organism>
<name>A0A166P7V1_9HYPO</name>
<evidence type="ECO:0000256" key="9">
    <source>
        <dbReference type="ARBA" id="ARBA00023136"/>
    </source>
</evidence>
<dbReference type="FunFam" id="1.20.1560.10:FF:000057">
    <property type="entry name" value="ABC multidrug transporter SitT"/>
    <property type="match status" value="1"/>
</dbReference>
<feature type="transmembrane region" description="Helical" evidence="11">
    <location>
        <begin position="903"/>
        <end position="926"/>
    </location>
</feature>
<keyword evidence="5" id="KW-0677">Repeat</keyword>
<evidence type="ECO:0000313" key="15">
    <source>
        <dbReference type="Proteomes" id="UP000078544"/>
    </source>
</evidence>
<feature type="transmembrane region" description="Helical" evidence="11">
    <location>
        <begin position="186"/>
        <end position="203"/>
    </location>
</feature>
<evidence type="ECO:0000256" key="11">
    <source>
        <dbReference type="SAM" id="Phobius"/>
    </source>
</evidence>
<dbReference type="InterPro" id="IPR017871">
    <property type="entry name" value="ABC_transporter-like_CS"/>
</dbReference>
<feature type="domain" description="ABC transporter" evidence="12">
    <location>
        <begin position="395"/>
        <end position="674"/>
    </location>
</feature>
<protein>
    <submittedName>
        <fullName evidence="14">ABC multidrug transporter</fullName>
    </submittedName>
</protein>
<feature type="transmembrane region" description="Helical" evidence="11">
    <location>
        <begin position="988"/>
        <end position="1009"/>
    </location>
</feature>
<keyword evidence="6" id="KW-0547">Nucleotide-binding</keyword>
<feature type="transmembrane region" description="Helical" evidence="11">
    <location>
        <begin position="872"/>
        <end position="897"/>
    </location>
</feature>
<evidence type="ECO:0000256" key="4">
    <source>
        <dbReference type="ARBA" id="ARBA00022692"/>
    </source>
</evidence>
<feature type="transmembrane region" description="Helical" evidence="11">
    <location>
        <begin position="209"/>
        <end position="231"/>
    </location>
</feature>
<dbReference type="CDD" id="cd18577">
    <property type="entry name" value="ABC_6TM_Pgp_ABCB1_D1_like"/>
    <property type="match status" value="1"/>
</dbReference>
<comment type="subcellular location">
    <subcellularLocation>
        <location evidence="1">Membrane</location>
        <topology evidence="1">Multi-pass membrane protein</topology>
    </subcellularLocation>
</comment>
<dbReference type="PANTHER" id="PTHR43394:SF11">
    <property type="entry name" value="ATP-BINDING CASSETTE TRANSPORTER"/>
    <property type="match status" value="1"/>
</dbReference>
<dbReference type="InterPro" id="IPR003439">
    <property type="entry name" value="ABC_transporter-like_ATP-bd"/>
</dbReference>
<dbReference type="Pfam" id="PF00005">
    <property type="entry name" value="ABC_tran"/>
    <property type="match status" value="2"/>
</dbReference>
<dbReference type="SUPFAM" id="SSF90123">
    <property type="entry name" value="ABC transporter transmembrane region"/>
    <property type="match status" value="2"/>
</dbReference>
<evidence type="ECO:0000256" key="1">
    <source>
        <dbReference type="ARBA" id="ARBA00004141"/>
    </source>
</evidence>
<keyword evidence="3" id="KW-0813">Transport</keyword>
<dbReference type="InterPro" id="IPR027417">
    <property type="entry name" value="P-loop_NTPase"/>
</dbReference>
<dbReference type="InterPro" id="IPR036640">
    <property type="entry name" value="ABC1_TM_sf"/>
</dbReference>
<gene>
    <name evidence="14" type="ORF">AAL_05021</name>
</gene>
<feature type="transmembrane region" description="Helical" evidence="11">
    <location>
        <begin position="111"/>
        <end position="135"/>
    </location>
</feature>
<dbReference type="GO" id="GO:0015421">
    <property type="term" value="F:ABC-type oligopeptide transporter activity"/>
    <property type="evidence" value="ECO:0007669"/>
    <property type="project" value="TreeGrafter"/>
</dbReference>
<dbReference type="Pfam" id="PF00664">
    <property type="entry name" value="ABC_membrane"/>
    <property type="match status" value="2"/>
</dbReference>
<dbReference type="InterPro" id="IPR011527">
    <property type="entry name" value="ABC1_TM_dom"/>
</dbReference>
<evidence type="ECO:0000313" key="14">
    <source>
        <dbReference type="EMBL" id="KZZ94910.1"/>
    </source>
</evidence>
<keyword evidence="15" id="KW-1185">Reference proteome</keyword>
<feature type="domain" description="ABC transmembrane type-1" evidence="13">
    <location>
        <begin position="762"/>
        <end position="1050"/>
    </location>
</feature>
<evidence type="ECO:0000256" key="8">
    <source>
        <dbReference type="ARBA" id="ARBA00022989"/>
    </source>
</evidence>
<comment type="caution">
    <text evidence="14">The sequence shown here is derived from an EMBL/GenBank/DDBJ whole genome shotgun (WGS) entry which is preliminary data.</text>
</comment>
<proteinExistence type="inferred from homology"/>
<feature type="transmembrane region" description="Helical" evidence="11">
    <location>
        <begin position="45"/>
        <end position="71"/>
    </location>
</feature>
<dbReference type="GO" id="GO:0005743">
    <property type="term" value="C:mitochondrial inner membrane"/>
    <property type="evidence" value="ECO:0007669"/>
    <property type="project" value="TreeGrafter"/>
</dbReference>
<dbReference type="Gene3D" id="1.20.1560.10">
    <property type="entry name" value="ABC transporter type 1, transmembrane domain"/>
    <property type="match status" value="2"/>
</dbReference>
<dbReference type="PROSITE" id="PS00211">
    <property type="entry name" value="ABC_TRANSPORTER_1"/>
    <property type="match status" value="2"/>
</dbReference>
<keyword evidence="8 11" id="KW-1133">Transmembrane helix</keyword>